<evidence type="ECO:0000313" key="2">
    <source>
        <dbReference type="EMBL" id="ABG60243.1"/>
    </source>
</evidence>
<proteinExistence type="predicted"/>
<gene>
    <name evidence="2" type="ordered locus">CHU_3002</name>
</gene>
<feature type="transmembrane region" description="Helical" evidence="1">
    <location>
        <begin position="140"/>
        <end position="158"/>
    </location>
</feature>
<evidence type="ECO:0008006" key="4">
    <source>
        <dbReference type="Google" id="ProtNLM"/>
    </source>
</evidence>
<feature type="transmembrane region" description="Helical" evidence="1">
    <location>
        <begin position="375"/>
        <end position="395"/>
    </location>
</feature>
<evidence type="ECO:0000256" key="1">
    <source>
        <dbReference type="SAM" id="Phobius"/>
    </source>
</evidence>
<keyword evidence="3" id="KW-1185">Reference proteome</keyword>
<dbReference type="RefSeq" id="WP_011586353.1">
    <property type="nucleotide sequence ID" value="NC_008255.1"/>
</dbReference>
<organism evidence="2 3">
    <name type="scientific">Cytophaga hutchinsonii (strain ATCC 33406 / DSM 1761 / CIP 103989 / NBRC 15051 / NCIMB 9469 / D465)</name>
    <dbReference type="NCBI Taxonomy" id="269798"/>
    <lineage>
        <taxon>Bacteria</taxon>
        <taxon>Pseudomonadati</taxon>
        <taxon>Bacteroidota</taxon>
        <taxon>Cytophagia</taxon>
        <taxon>Cytophagales</taxon>
        <taxon>Cytophagaceae</taxon>
        <taxon>Cytophaga</taxon>
    </lineage>
</organism>
<feature type="transmembrane region" description="Helical" evidence="1">
    <location>
        <begin position="324"/>
        <end position="344"/>
    </location>
</feature>
<dbReference type="KEGG" id="chu:CHU_3002"/>
<accession>A0A6N4SUP5</accession>
<feature type="transmembrane region" description="Helical" evidence="1">
    <location>
        <begin position="299"/>
        <end position="317"/>
    </location>
</feature>
<sequence length="420" mass="48418">MLKSFVLFFLLFCTLLTLSVNKHIRRDIFTYKSEIWGDKAGYYIYLPALFEYNFDAQKMPAAIEANTGNGFILNGHTIITKYPAGEAIMIAPFWLINKLVNPSDSPFDKSYHYTIDVAAAFYTALGLLLSFIIFKKYTSIPYASLLCAAMLLSTNLLYYSIDETGMSHAYSFILFTALLFIGINLTDYLSLKPIKTLISLGLLGGMIFLVRHVNILFFIPVLLVTQNSLSEIRITAKKIFFSKISTIMYGIMFLIVLPQLFYYYYINSTVSATPYYGEGFFYVFSPKILEVLFAPENGVFIYSPFLLVVLLWNISSYSFKKPIIFMPYLLFFSVIYLYASWSSYELGCGLGHRSLVEFYPFLFLPLANRLNKQKISIIFVLLFTLCSFYTLKMMYSFDGCFGSLDWDWQQYYRHLISPVK</sequence>
<feature type="transmembrane region" description="Helical" evidence="1">
    <location>
        <begin position="113"/>
        <end position="134"/>
    </location>
</feature>
<dbReference type="OrthoDB" id="136762at2"/>
<feature type="transmembrane region" description="Helical" evidence="1">
    <location>
        <begin position="350"/>
        <end position="368"/>
    </location>
</feature>
<name>A0A6N4SUP5_CYTH3</name>
<protein>
    <recommendedName>
        <fullName evidence="4">Glycosyltransferase RgtA/B/C/D-like domain-containing protein</fullName>
    </recommendedName>
</protein>
<evidence type="ECO:0000313" key="3">
    <source>
        <dbReference type="Proteomes" id="UP000001822"/>
    </source>
</evidence>
<dbReference type="EMBL" id="CP000383">
    <property type="protein sequence ID" value="ABG60243.1"/>
    <property type="molecule type" value="Genomic_DNA"/>
</dbReference>
<keyword evidence="1" id="KW-1133">Transmembrane helix</keyword>
<feature type="transmembrane region" description="Helical" evidence="1">
    <location>
        <begin position="246"/>
        <end position="266"/>
    </location>
</feature>
<dbReference type="Proteomes" id="UP000001822">
    <property type="component" value="Chromosome"/>
</dbReference>
<keyword evidence="1" id="KW-0812">Transmembrane</keyword>
<feature type="transmembrane region" description="Helical" evidence="1">
    <location>
        <begin position="197"/>
        <end position="225"/>
    </location>
</feature>
<dbReference type="AlphaFoldDB" id="A0A6N4SUP5"/>
<keyword evidence="1" id="KW-0472">Membrane</keyword>
<reference evidence="2 3" key="1">
    <citation type="journal article" date="2007" name="Appl. Environ. Microbiol.">
        <title>Genome sequence of the cellulolytic gliding bacterium Cytophaga hutchinsonii.</title>
        <authorList>
            <person name="Xie G."/>
            <person name="Bruce D.C."/>
            <person name="Challacombe J.F."/>
            <person name="Chertkov O."/>
            <person name="Detter J.C."/>
            <person name="Gilna P."/>
            <person name="Han C.S."/>
            <person name="Lucas S."/>
            <person name="Misra M."/>
            <person name="Myers G.L."/>
            <person name="Richardson P."/>
            <person name="Tapia R."/>
            <person name="Thayer N."/>
            <person name="Thompson L.S."/>
            <person name="Brettin T.S."/>
            <person name="Henrissat B."/>
            <person name="Wilson D.B."/>
            <person name="McBride M.J."/>
        </authorList>
    </citation>
    <scope>NUCLEOTIDE SEQUENCE [LARGE SCALE GENOMIC DNA]</scope>
    <source>
        <strain evidence="3">ATCC 33406 / DSM 1761 / CIP 103989 / NBRC 15051 / NCIMB 9469 / D465</strain>
    </source>
</reference>
<feature type="transmembrane region" description="Helical" evidence="1">
    <location>
        <begin position="170"/>
        <end position="191"/>
    </location>
</feature>